<organism evidence="3 4">
    <name type="scientific">Candidatus Egerieisoma faecipullorum</name>
    <dbReference type="NCBI Taxonomy" id="2840963"/>
    <lineage>
        <taxon>Bacteria</taxon>
        <taxon>Bacillati</taxon>
        <taxon>Bacillota</taxon>
        <taxon>Clostridia</taxon>
        <taxon>Eubacteriales</taxon>
        <taxon>Clostridiaceae</taxon>
        <taxon>Clostridiaceae incertae sedis</taxon>
        <taxon>Candidatus Egerieisoma</taxon>
    </lineage>
</organism>
<evidence type="ECO:0000256" key="2">
    <source>
        <dbReference type="SAM" id="SignalP"/>
    </source>
</evidence>
<feature type="signal peptide" evidence="2">
    <location>
        <begin position="1"/>
        <end position="24"/>
    </location>
</feature>
<evidence type="ECO:0000313" key="4">
    <source>
        <dbReference type="Proteomes" id="UP000824089"/>
    </source>
</evidence>
<proteinExistence type="predicted"/>
<accession>A0A9D1I6D9</accession>
<sequence>MKKTICVGLLLCLLCMLCAGGAVSAAALTGDGSFEEETVGTISNNTEIFSKDWVEKNGLGEAASVIAEEEGNRYLNASGLLELQSAKTVDAPYTFSVDLRTETPKADWLGVFIRTGDVFNLYEWDFYVEKGGTEGTSSIGAAGIVIYPVIDGIRLAVKTRAEGPWGISCVYADILVEGRPDWKEFTNLKVEDDGSVVKIYVEDALAATVELSNAGTYPEDAATEIPEYLEGVYYKTAVVKDASGTELFRTDSARVAAEDCYLGFGVRENAIDIDNISISGEEEEPADPDPVDPEPTDPEPTDPEPADPNPGTGDLSVSILCLAALLSAVSAKALRRKARL</sequence>
<dbReference type="EMBL" id="DVMM01000062">
    <property type="protein sequence ID" value="HIU29266.1"/>
    <property type="molecule type" value="Genomic_DNA"/>
</dbReference>
<reference evidence="3" key="1">
    <citation type="submission" date="2020-10" db="EMBL/GenBank/DDBJ databases">
        <authorList>
            <person name="Gilroy R."/>
        </authorList>
    </citation>
    <scope>NUCLEOTIDE SEQUENCE</scope>
    <source>
        <strain evidence="3">CHK195-4489</strain>
    </source>
</reference>
<gene>
    <name evidence="3" type="ORF">IAD50_03095</name>
</gene>
<evidence type="ECO:0000313" key="3">
    <source>
        <dbReference type="EMBL" id="HIU29266.1"/>
    </source>
</evidence>
<feature type="compositionally biased region" description="Acidic residues" evidence="1">
    <location>
        <begin position="280"/>
        <end position="305"/>
    </location>
</feature>
<dbReference type="AlphaFoldDB" id="A0A9D1I6D9"/>
<reference evidence="3" key="2">
    <citation type="journal article" date="2021" name="PeerJ">
        <title>Extensive microbial diversity within the chicken gut microbiome revealed by metagenomics and culture.</title>
        <authorList>
            <person name="Gilroy R."/>
            <person name="Ravi A."/>
            <person name="Getino M."/>
            <person name="Pursley I."/>
            <person name="Horton D.L."/>
            <person name="Alikhan N.F."/>
            <person name="Baker D."/>
            <person name="Gharbi K."/>
            <person name="Hall N."/>
            <person name="Watson M."/>
            <person name="Adriaenssens E.M."/>
            <person name="Foster-Nyarko E."/>
            <person name="Jarju S."/>
            <person name="Secka A."/>
            <person name="Antonio M."/>
            <person name="Oren A."/>
            <person name="Chaudhuri R.R."/>
            <person name="La Ragione R."/>
            <person name="Hildebrand F."/>
            <person name="Pallen M.J."/>
        </authorList>
    </citation>
    <scope>NUCLEOTIDE SEQUENCE</scope>
    <source>
        <strain evidence="3">CHK195-4489</strain>
    </source>
</reference>
<evidence type="ECO:0000256" key="1">
    <source>
        <dbReference type="SAM" id="MobiDB-lite"/>
    </source>
</evidence>
<feature type="chain" id="PRO_5038471051" evidence="2">
    <location>
        <begin position="25"/>
        <end position="340"/>
    </location>
</feature>
<keyword evidence="2" id="KW-0732">Signal</keyword>
<protein>
    <submittedName>
        <fullName evidence="3">Uncharacterized protein</fullName>
    </submittedName>
</protein>
<comment type="caution">
    <text evidence="3">The sequence shown here is derived from an EMBL/GenBank/DDBJ whole genome shotgun (WGS) entry which is preliminary data.</text>
</comment>
<name>A0A9D1I6D9_9CLOT</name>
<feature type="region of interest" description="Disordered" evidence="1">
    <location>
        <begin position="280"/>
        <end position="314"/>
    </location>
</feature>
<dbReference type="Proteomes" id="UP000824089">
    <property type="component" value="Unassembled WGS sequence"/>
</dbReference>